<feature type="domain" description="Carboxyltransferase" evidence="4">
    <location>
        <begin position="1"/>
        <end position="206"/>
    </location>
</feature>
<dbReference type="InterPro" id="IPR003833">
    <property type="entry name" value="CT_C_D"/>
</dbReference>
<gene>
    <name evidence="5" type="ORF">GCM10007901_00370</name>
</gene>
<evidence type="ECO:0000313" key="5">
    <source>
        <dbReference type="EMBL" id="GLQ91087.1"/>
    </source>
</evidence>
<dbReference type="PANTHER" id="PTHR34698">
    <property type="entry name" value="5-OXOPROLINASE SUBUNIT B"/>
    <property type="match status" value="1"/>
</dbReference>
<dbReference type="Proteomes" id="UP001156670">
    <property type="component" value="Unassembled WGS sequence"/>
</dbReference>
<dbReference type="Gene3D" id="3.30.1360.40">
    <property type="match status" value="1"/>
</dbReference>
<reference evidence="6" key="1">
    <citation type="journal article" date="2019" name="Int. J. Syst. Evol. Microbiol.">
        <title>The Global Catalogue of Microorganisms (GCM) 10K type strain sequencing project: providing services to taxonomists for standard genome sequencing and annotation.</title>
        <authorList>
            <consortium name="The Broad Institute Genomics Platform"/>
            <consortium name="The Broad Institute Genome Sequencing Center for Infectious Disease"/>
            <person name="Wu L."/>
            <person name="Ma J."/>
        </authorList>
    </citation>
    <scope>NUCLEOTIDE SEQUENCE [LARGE SCALE GENOMIC DNA]</scope>
    <source>
        <strain evidence="6">NBRC 111980</strain>
    </source>
</reference>
<evidence type="ECO:0000259" key="4">
    <source>
        <dbReference type="SMART" id="SM00796"/>
    </source>
</evidence>
<dbReference type="SUPFAM" id="SSF160467">
    <property type="entry name" value="PH0987 N-terminal domain-like"/>
    <property type="match status" value="1"/>
</dbReference>
<dbReference type="InterPro" id="IPR029000">
    <property type="entry name" value="Cyclophilin-like_dom_sf"/>
</dbReference>
<name>A0ABQ5XHM2_9GAMM</name>
<protein>
    <submittedName>
        <fullName evidence="5">Allophanate hydrolase</fullName>
    </submittedName>
</protein>
<dbReference type="GO" id="GO:0016787">
    <property type="term" value="F:hydrolase activity"/>
    <property type="evidence" value="ECO:0007669"/>
    <property type="project" value="UniProtKB-KW"/>
</dbReference>
<evidence type="ECO:0000256" key="1">
    <source>
        <dbReference type="ARBA" id="ARBA00022741"/>
    </source>
</evidence>
<keyword evidence="6" id="KW-1185">Reference proteome</keyword>
<dbReference type="NCBIfam" id="TIGR00370">
    <property type="entry name" value="5-oxoprolinase subunit PxpB"/>
    <property type="match status" value="1"/>
</dbReference>
<dbReference type="SMART" id="SM00796">
    <property type="entry name" value="AHS1"/>
    <property type="match status" value="1"/>
</dbReference>
<accession>A0ABQ5XHM2</accession>
<evidence type="ECO:0000256" key="2">
    <source>
        <dbReference type="ARBA" id="ARBA00022801"/>
    </source>
</evidence>
<organism evidence="5 6">
    <name type="scientific">Dyella acidisoli</name>
    <dbReference type="NCBI Taxonomy" id="1867834"/>
    <lineage>
        <taxon>Bacteria</taxon>
        <taxon>Pseudomonadati</taxon>
        <taxon>Pseudomonadota</taxon>
        <taxon>Gammaproteobacteria</taxon>
        <taxon>Lysobacterales</taxon>
        <taxon>Rhodanobacteraceae</taxon>
        <taxon>Dyella</taxon>
    </lineage>
</organism>
<proteinExistence type="predicted"/>
<keyword evidence="3" id="KW-0067">ATP-binding</keyword>
<dbReference type="EMBL" id="BSOB01000001">
    <property type="protein sequence ID" value="GLQ91087.1"/>
    <property type="molecule type" value="Genomic_DNA"/>
</dbReference>
<dbReference type="InterPro" id="IPR010016">
    <property type="entry name" value="PxpB"/>
</dbReference>
<dbReference type="Gene3D" id="2.40.100.10">
    <property type="entry name" value="Cyclophilin-like"/>
    <property type="match status" value="1"/>
</dbReference>
<comment type="caution">
    <text evidence="5">The sequence shown here is derived from an EMBL/GenBank/DDBJ whole genome shotgun (WGS) entry which is preliminary data.</text>
</comment>
<evidence type="ECO:0000256" key="3">
    <source>
        <dbReference type="ARBA" id="ARBA00022840"/>
    </source>
</evidence>
<dbReference type="PANTHER" id="PTHR34698:SF2">
    <property type="entry name" value="5-OXOPROLINASE SUBUNIT B"/>
    <property type="match status" value="1"/>
</dbReference>
<sequence length="226" mass="24864">MQLEPLAEDAWLLRFGDTIDVEVNARVHEAAARLQSSLAGVECVPAYASLLLRFNPMDWLDDEGRVSFLRLRDAINAALQQTSASKTASRELIIPVCYGGEAGEDLHDVAAHTRLSLEEVIARHTRPTYRVAMLGFAPGFPYLLGLDPALAMPRRSHPRMSVPSGSVAIGGQQTGIYPQALPGGWQLIGRTPLQLFDPTADAPSLLQPGDRVRFQVIDEHEYRRLT</sequence>
<dbReference type="Pfam" id="PF02682">
    <property type="entry name" value="CT_C_D"/>
    <property type="match status" value="1"/>
</dbReference>
<keyword evidence="2 5" id="KW-0378">Hydrolase</keyword>
<dbReference type="SUPFAM" id="SSF50891">
    <property type="entry name" value="Cyclophilin-like"/>
    <property type="match status" value="1"/>
</dbReference>
<keyword evidence="1" id="KW-0547">Nucleotide-binding</keyword>
<evidence type="ECO:0000313" key="6">
    <source>
        <dbReference type="Proteomes" id="UP001156670"/>
    </source>
</evidence>